<dbReference type="RefSeq" id="WP_345304401.1">
    <property type="nucleotide sequence ID" value="NZ_BAABJE010000017.1"/>
</dbReference>
<keyword evidence="2" id="KW-0067">ATP-binding</keyword>
<keyword evidence="3" id="KW-1185">Reference proteome</keyword>
<dbReference type="PANTHER" id="PTHR30595">
    <property type="entry name" value="GLPR-RELATED TRANSCRIPTIONAL REPRESSOR"/>
    <property type="match status" value="1"/>
</dbReference>
<dbReference type="Gene3D" id="3.30.950.30">
    <property type="entry name" value="Schlafen, AAA domain"/>
    <property type="match status" value="1"/>
</dbReference>
<keyword evidence="2" id="KW-0547">Nucleotide-binding</keyword>
<dbReference type="GO" id="GO:0005524">
    <property type="term" value="F:ATP binding"/>
    <property type="evidence" value="ECO:0007669"/>
    <property type="project" value="UniProtKB-KW"/>
</dbReference>
<name>A0ABP9C5E0_9GAMM</name>
<gene>
    <name evidence="2" type="ORF">GCM10023307_32490</name>
</gene>
<dbReference type="Gene3D" id="3.30.565.60">
    <property type="match status" value="1"/>
</dbReference>
<accession>A0ABP9C5E0</accession>
<reference evidence="3" key="1">
    <citation type="journal article" date="2019" name="Int. J. Syst. Evol. Microbiol.">
        <title>The Global Catalogue of Microorganisms (GCM) 10K type strain sequencing project: providing services to taxonomists for standard genome sequencing and annotation.</title>
        <authorList>
            <consortium name="The Broad Institute Genomics Platform"/>
            <consortium name="The Broad Institute Genome Sequencing Center for Infectious Disease"/>
            <person name="Wu L."/>
            <person name="Ma J."/>
        </authorList>
    </citation>
    <scope>NUCLEOTIDE SEQUENCE [LARGE SCALE GENOMIC DNA]</scope>
    <source>
        <strain evidence="3">JCM 18204</strain>
    </source>
</reference>
<sequence>MSNSRELADVLTQIRLGEDSLVEFKRIVFENDRIKGPNTESLCQEIAAFANAIGGRLILGVDDKTREVVGIELDRLDEVVGWVERSVHDRIKPEPTVYLRRMLVPDRAGIECAVLVVDVPRSLYVHLAPGGYFRRQGSSKYELPPNELLRLMQSRQRAGTLGFDEMPVLGCTRNDLVPELYDRFIGNTDEPAELRLRKLKLLVPGEPGEEWVSVAGVLMATATPHEWLPQAYIQCVHYAGSERIAQEQLDAQDVRGPLDHQIREATAFVLRNMRIAAFKHRGRVDVPQFDPDAVFEAIANAGAHRDYSIPGAPVQVHLFADRLEITSPGALPNSQSVDSIALRTATRNELLTNLLARSPVDIVVVARGRVMEKRGEGVPQILGRSERLSGRRPRFELLGDNALRVTLYAADPETSPLVRDVYLDGLHYPAPGRGNDAQDQD</sequence>
<organism evidence="2 3">
    <name type="scientific">Lysobacter hankyongensis</name>
    <dbReference type="NCBI Taxonomy" id="1176535"/>
    <lineage>
        <taxon>Bacteria</taxon>
        <taxon>Pseudomonadati</taxon>
        <taxon>Pseudomonadota</taxon>
        <taxon>Gammaproteobacteria</taxon>
        <taxon>Lysobacterales</taxon>
        <taxon>Lysobacteraceae</taxon>
        <taxon>Lysobacter</taxon>
    </lineage>
</organism>
<proteinExistence type="predicted"/>
<comment type="caution">
    <text evidence="2">The sequence shown here is derived from an EMBL/GenBank/DDBJ whole genome shotgun (WGS) entry which is preliminary data.</text>
</comment>
<feature type="domain" description="Schlafen AlbA-2" evidence="1">
    <location>
        <begin position="18"/>
        <end position="143"/>
    </location>
</feature>
<dbReference type="Pfam" id="PF13749">
    <property type="entry name" value="HATPase_c_4"/>
    <property type="match status" value="1"/>
</dbReference>
<evidence type="ECO:0000313" key="3">
    <source>
        <dbReference type="Proteomes" id="UP001499959"/>
    </source>
</evidence>
<dbReference type="PANTHER" id="PTHR30595:SF6">
    <property type="entry name" value="SCHLAFEN ALBA-2 DOMAIN-CONTAINING PROTEIN"/>
    <property type="match status" value="1"/>
</dbReference>
<dbReference type="InterPro" id="IPR038461">
    <property type="entry name" value="Schlafen_AlbA_2_dom_sf"/>
</dbReference>
<dbReference type="Pfam" id="PF04326">
    <property type="entry name" value="SLFN_AlbA_2"/>
    <property type="match status" value="1"/>
</dbReference>
<evidence type="ECO:0000259" key="1">
    <source>
        <dbReference type="Pfam" id="PF04326"/>
    </source>
</evidence>
<dbReference type="Proteomes" id="UP001499959">
    <property type="component" value="Unassembled WGS sequence"/>
</dbReference>
<dbReference type="InterPro" id="IPR038475">
    <property type="entry name" value="RecG_C_sf"/>
</dbReference>
<protein>
    <submittedName>
        <fullName evidence="2">ATP-binding protein</fullName>
    </submittedName>
</protein>
<dbReference type="EMBL" id="BAABJE010000017">
    <property type="protein sequence ID" value="GAA4803199.1"/>
    <property type="molecule type" value="Genomic_DNA"/>
</dbReference>
<evidence type="ECO:0000313" key="2">
    <source>
        <dbReference type="EMBL" id="GAA4803199.1"/>
    </source>
</evidence>
<dbReference type="InterPro" id="IPR007421">
    <property type="entry name" value="Schlafen_AlbA_2_dom"/>
</dbReference>